<evidence type="ECO:0000313" key="1">
    <source>
        <dbReference type="EMBL" id="CAG6745136.1"/>
    </source>
</evidence>
<proteinExistence type="predicted"/>
<protein>
    <submittedName>
        <fullName evidence="1">Uncharacterized protein</fullName>
    </submittedName>
</protein>
<accession>A0A8D9E964</accession>
<reference evidence="1" key="1">
    <citation type="submission" date="2021-05" db="EMBL/GenBank/DDBJ databases">
        <authorList>
            <person name="Alioto T."/>
            <person name="Alioto T."/>
            <person name="Gomez Garrido J."/>
        </authorList>
    </citation>
    <scope>NUCLEOTIDE SEQUENCE</scope>
</reference>
<sequence>MGTHTSVWYLASPTVCLHLTRLFASSVRSHTTMSQCTSSHHLDFGRPLGLLPSGLFLQIIFTIVSSSFRSTCPVHLSLALFTSPTLSDSLYDSLSSQLCFVLQHPFSYDGP</sequence>
<dbReference type="EMBL" id="HBUF01484876">
    <property type="protein sequence ID" value="CAG6745136.1"/>
    <property type="molecule type" value="Transcribed_RNA"/>
</dbReference>
<dbReference type="AlphaFoldDB" id="A0A8D9E964"/>
<name>A0A8D9E964_9HEMI</name>
<organism evidence="1">
    <name type="scientific">Cacopsylla melanoneura</name>
    <dbReference type="NCBI Taxonomy" id="428564"/>
    <lineage>
        <taxon>Eukaryota</taxon>
        <taxon>Metazoa</taxon>
        <taxon>Ecdysozoa</taxon>
        <taxon>Arthropoda</taxon>
        <taxon>Hexapoda</taxon>
        <taxon>Insecta</taxon>
        <taxon>Pterygota</taxon>
        <taxon>Neoptera</taxon>
        <taxon>Paraneoptera</taxon>
        <taxon>Hemiptera</taxon>
        <taxon>Sternorrhyncha</taxon>
        <taxon>Psylloidea</taxon>
        <taxon>Psyllidae</taxon>
        <taxon>Psyllinae</taxon>
        <taxon>Cacopsylla</taxon>
    </lineage>
</organism>